<name>A0A843XUT8_COLES</name>
<accession>A0A843XUT8</accession>
<sequence>GVGFVEFHSGAEIPPRSVRYSTPTTVPFDRTQLSVRSGVGTTLEAPIRNRHFDPVGRIRRFPVRRKIPLRERGRWLSMRSHTDTSSLKRA</sequence>
<organism evidence="1 2">
    <name type="scientific">Colocasia esculenta</name>
    <name type="common">Wild taro</name>
    <name type="synonym">Arum esculentum</name>
    <dbReference type="NCBI Taxonomy" id="4460"/>
    <lineage>
        <taxon>Eukaryota</taxon>
        <taxon>Viridiplantae</taxon>
        <taxon>Streptophyta</taxon>
        <taxon>Embryophyta</taxon>
        <taxon>Tracheophyta</taxon>
        <taxon>Spermatophyta</taxon>
        <taxon>Magnoliopsida</taxon>
        <taxon>Liliopsida</taxon>
        <taxon>Araceae</taxon>
        <taxon>Aroideae</taxon>
        <taxon>Colocasieae</taxon>
        <taxon>Colocasia</taxon>
    </lineage>
</organism>
<proteinExistence type="predicted"/>
<comment type="caution">
    <text evidence="1">The sequence shown here is derived from an EMBL/GenBank/DDBJ whole genome shotgun (WGS) entry which is preliminary data.</text>
</comment>
<protein>
    <submittedName>
        <fullName evidence="1">Uncharacterized protein</fullName>
    </submittedName>
</protein>
<gene>
    <name evidence="1" type="ORF">Taro_055962</name>
</gene>
<feature type="non-terminal residue" evidence="1">
    <location>
        <position position="1"/>
    </location>
</feature>
<dbReference type="EMBL" id="NMUH01014349">
    <property type="protein sequence ID" value="MQM22903.1"/>
    <property type="molecule type" value="Genomic_DNA"/>
</dbReference>
<evidence type="ECO:0000313" key="2">
    <source>
        <dbReference type="Proteomes" id="UP000652761"/>
    </source>
</evidence>
<evidence type="ECO:0000313" key="1">
    <source>
        <dbReference type="EMBL" id="MQM22903.1"/>
    </source>
</evidence>
<dbReference type="Proteomes" id="UP000652761">
    <property type="component" value="Unassembled WGS sequence"/>
</dbReference>
<keyword evidence="2" id="KW-1185">Reference proteome</keyword>
<reference evidence="1" key="1">
    <citation type="submission" date="2017-07" db="EMBL/GenBank/DDBJ databases">
        <title>Taro Niue Genome Assembly and Annotation.</title>
        <authorList>
            <person name="Atibalentja N."/>
            <person name="Keating K."/>
            <person name="Fields C.J."/>
        </authorList>
    </citation>
    <scope>NUCLEOTIDE SEQUENCE</scope>
    <source>
        <strain evidence="1">Niue_2</strain>
        <tissue evidence="1">Leaf</tissue>
    </source>
</reference>
<dbReference type="AlphaFoldDB" id="A0A843XUT8"/>